<gene>
    <name evidence="1" type="ORF">BDY19DRAFT_899229</name>
</gene>
<name>A0ACB8TPU2_9APHY</name>
<evidence type="ECO:0000313" key="2">
    <source>
        <dbReference type="Proteomes" id="UP001055072"/>
    </source>
</evidence>
<dbReference type="Proteomes" id="UP001055072">
    <property type="component" value="Unassembled WGS sequence"/>
</dbReference>
<reference evidence="1" key="1">
    <citation type="journal article" date="2021" name="Environ. Microbiol.">
        <title>Gene family expansions and transcriptome signatures uncover fungal adaptations to wood decay.</title>
        <authorList>
            <person name="Hage H."/>
            <person name="Miyauchi S."/>
            <person name="Viragh M."/>
            <person name="Drula E."/>
            <person name="Min B."/>
            <person name="Chaduli D."/>
            <person name="Navarro D."/>
            <person name="Favel A."/>
            <person name="Norest M."/>
            <person name="Lesage-Meessen L."/>
            <person name="Balint B."/>
            <person name="Merenyi Z."/>
            <person name="de Eugenio L."/>
            <person name="Morin E."/>
            <person name="Martinez A.T."/>
            <person name="Baldrian P."/>
            <person name="Stursova M."/>
            <person name="Martinez M.J."/>
            <person name="Novotny C."/>
            <person name="Magnuson J.K."/>
            <person name="Spatafora J.W."/>
            <person name="Maurice S."/>
            <person name="Pangilinan J."/>
            <person name="Andreopoulos W."/>
            <person name="LaButti K."/>
            <person name="Hundley H."/>
            <person name="Na H."/>
            <person name="Kuo A."/>
            <person name="Barry K."/>
            <person name="Lipzen A."/>
            <person name="Henrissat B."/>
            <person name="Riley R."/>
            <person name="Ahrendt S."/>
            <person name="Nagy L.G."/>
            <person name="Grigoriev I.V."/>
            <person name="Martin F."/>
            <person name="Rosso M.N."/>
        </authorList>
    </citation>
    <scope>NUCLEOTIDE SEQUENCE</scope>
    <source>
        <strain evidence="1">CBS 384.51</strain>
    </source>
</reference>
<sequence>MPLAEPPSDHPTIFDPSTCIRKGLCPISSIRHKDDPLRTHSLYYELHGTGPEKVIFIMGLNSTSFAWEYQVKHFSCIEDYSVLVFDNRGIGHSSVPKGPYSTSSMADDAIALLNYVGWTEARDLHVVGVSLGGMIAQELALKIPERILSLTLTVTTAGGRFWSNMSPWKGFSSLFRSVPSAQPEDKIPIVLSMLYPKQWLDLPAEDGPQGRTNREIEAESFRRRMTVTRPPTFIGSVSQMAAALTHNVSPERLNGISRTIPKVTIVIGDEDHLVRVSNSFHLQRHMPEAEFVQWNGTGHGVPAQQRKRFNVLLERVFAEGKQRAQTDQRTEP</sequence>
<proteinExistence type="predicted"/>
<protein>
    <submittedName>
        <fullName evidence="1">Alpha/beta-hydrolase</fullName>
    </submittedName>
</protein>
<accession>A0ACB8TPU2</accession>
<organism evidence="1 2">
    <name type="scientific">Irpex rosettiformis</name>
    <dbReference type="NCBI Taxonomy" id="378272"/>
    <lineage>
        <taxon>Eukaryota</taxon>
        <taxon>Fungi</taxon>
        <taxon>Dikarya</taxon>
        <taxon>Basidiomycota</taxon>
        <taxon>Agaricomycotina</taxon>
        <taxon>Agaricomycetes</taxon>
        <taxon>Polyporales</taxon>
        <taxon>Irpicaceae</taxon>
        <taxon>Irpex</taxon>
    </lineage>
</organism>
<dbReference type="EMBL" id="MU274949">
    <property type="protein sequence ID" value="KAI0084014.1"/>
    <property type="molecule type" value="Genomic_DNA"/>
</dbReference>
<evidence type="ECO:0000313" key="1">
    <source>
        <dbReference type="EMBL" id="KAI0084014.1"/>
    </source>
</evidence>
<comment type="caution">
    <text evidence="1">The sequence shown here is derived from an EMBL/GenBank/DDBJ whole genome shotgun (WGS) entry which is preliminary data.</text>
</comment>
<keyword evidence="2" id="KW-1185">Reference proteome</keyword>